<accession>A0ABW7Z7F3</accession>
<dbReference type="InterPro" id="IPR011701">
    <property type="entry name" value="MFS"/>
</dbReference>
<feature type="transmembrane region" description="Helical" evidence="6">
    <location>
        <begin position="313"/>
        <end position="334"/>
    </location>
</feature>
<feature type="transmembrane region" description="Helical" evidence="6">
    <location>
        <begin position="16"/>
        <end position="41"/>
    </location>
</feature>
<keyword evidence="4 6" id="KW-1133">Transmembrane helix</keyword>
<evidence type="ECO:0000256" key="6">
    <source>
        <dbReference type="SAM" id="Phobius"/>
    </source>
</evidence>
<dbReference type="PROSITE" id="PS50850">
    <property type="entry name" value="MFS"/>
    <property type="match status" value="1"/>
</dbReference>
<evidence type="ECO:0000313" key="8">
    <source>
        <dbReference type="EMBL" id="MFI6504114.1"/>
    </source>
</evidence>
<comment type="subcellular location">
    <subcellularLocation>
        <location evidence="1">Cell membrane</location>
        <topology evidence="1">Multi-pass membrane protein</topology>
    </subcellularLocation>
</comment>
<dbReference type="PANTHER" id="PTHR23513">
    <property type="entry name" value="INTEGRAL MEMBRANE EFFLUX PROTEIN-RELATED"/>
    <property type="match status" value="1"/>
</dbReference>
<dbReference type="Proteomes" id="UP001612741">
    <property type="component" value="Unassembled WGS sequence"/>
</dbReference>
<feature type="transmembrane region" description="Helical" evidence="6">
    <location>
        <begin position="289"/>
        <end position="307"/>
    </location>
</feature>
<dbReference type="Gene3D" id="1.20.1250.20">
    <property type="entry name" value="MFS general substrate transporter like domains"/>
    <property type="match status" value="1"/>
</dbReference>
<dbReference type="SUPFAM" id="SSF103473">
    <property type="entry name" value="MFS general substrate transporter"/>
    <property type="match status" value="1"/>
</dbReference>
<feature type="transmembrane region" description="Helical" evidence="6">
    <location>
        <begin position="147"/>
        <end position="169"/>
    </location>
</feature>
<keyword evidence="5 6" id="KW-0472">Membrane</keyword>
<reference evidence="8 9" key="1">
    <citation type="submission" date="2024-10" db="EMBL/GenBank/DDBJ databases">
        <title>The Natural Products Discovery Center: Release of the First 8490 Sequenced Strains for Exploring Actinobacteria Biosynthetic Diversity.</title>
        <authorList>
            <person name="Kalkreuter E."/>
            <person name="Kautsar S.A."/>
            <person name="Yang D."/>
            <person name="Bader C.D."/>
            <person name="Teijaro C.N."/>
            <person name="Fluegel L."/>
            <person name="Davis C.M."/>
            <person name="Simpson J.R."/>
            <person name="Lauterbach L."/>
            <person name="Steele A.D."/>
            <person name="Gui C."/>
            <person name="Meng S."/>
            <person name="Li G."/>
            <person name="Viehrig K."/>
            <person name="Ye F."/>
            <person name="Su P."/>
            <person name="Kiefer A.F."/>
            <person name="Nichols A."/>
            <person name="Cepeda A.J."/>
            <person name="Yan W."/>
            <person name="Fan B."/>
            <person name="Jiang Y."/>
            <person name="Adhikari A."/>
            <person name="Zheng C.-J."/>
            <person name="Schuster L."/>
            <person name="Cowan T.M."/>
            <person name="Smanski M.J."/>
            <person name="Chevrette M.G."/>
            <person name="De Carvalho L.P.S."/>
            <person name="Shen B."/>
        </authorList>
    </citation>
    <scope>NUCLEOTIDE SEQUENCE [LARGE SCALE GENOMIC DNA]</scope>
    <source>
        <strain evidence="8 9">NPDC050545</strain>
    </source>
</reference>
<protein>
    <submittedName>
        <fullName evidence="8">MFS transporter</fullName>
    </submittedName>
</protein>
<evidence type="ECO:0000313" key="9">
    <source>
        <dbReference type="Proteomes" id="UP001612741"/>
    </source>
</evidence>
<evidence type="ECO:0000256" key="3">
    <source>
        <dbReference type="ARBA" id="ARBA00022692"/>
    </source>
</evidence>
<dbReference type="RefSeq" id="WP_397089871.1">
    <property type="nucleotide sequence ID" value="NZ_JBITGY010000013.1"/>
</dbReference>
<dbReference type="InterPro" id="IPR020846">
    <property type="entry name" value="MFS_dom"/>
</dbReference>
<evidence type="ECO:0000259" key="7">
    <source>
        <dbReference type="PROSITE" id="PS50850"/>
    </source>
</evidence>
<evidence type="ECO:0000256" key="2">
    <source>
        <dbReference type="ARBA" id="ARBA00022475"/>
    </source>
</evidence>
<name>A0ABW7Z7F3_9ACTN</name>
<gene>
    <name evidence="8" type="ORF">ACIBG2_42480</name>
</gene>
<sequence>MKQPVAPRSLLRRRDFAVFWGAQTFSVAGDSFALIAVPLLILKVTGSVAQMGLLTGISGAAGVIAGIFAGVLVDRLDRRKLLLASDIVRCLLYATIPLAWLGGPQVWLLYTVLPLAAAVGMVYSVASVAALPTLVGEERVTEANGKLFATSAAAGVLGPMLAGLVAGWFGPTAAIAINAGSFAVSAVGVYLVRIPRHEVPAVREKPWRELLAGAIFLFRHRVLRVLTILLSFFIFLTLGLTDIVIFRLKEDLGQPDGVIGVVLGVGAVGNMLGAALVTRLRGRLGFGPLWIGALALAGSAIAAMAFLGTVWGVAAIMAFYLGCVSVAGICSLSLRQQVTPAHLLGRVTSAFWTIHFSLGPLGAAALTWGAGHYGSTPVFLFAGIGCLVIAAVALFTPARMRHPETL</sequence>
<feature type="transmembrane region" description="Helical" evidence="6">
    <location>
        <begin position="225"/>
        <end position="246"/>
    </location>
</feature>
<dbReference type="EMBL" id="JBITGY010000013">
    <property type="protein sequence ID" value="MFI6504114.1"/>
    <property type="molecule type" value="Genomic_DNA"/>
</dbReference>
<comment type="caution">
    <text evidence="8">The sequence shown here is derived from an EMBL/GenBank/DDBJ whole genome shotgun (WGS) entry which is preliminary data.</text>
</comment>
<dbReference type="Pfam" id="PF07690">
    <property type="entry name" value="MFS_1"/>
    <property type="match status" value="1"/>
</dbReference>
<feature type="transmembrane region" description="Helical" evidence="6">
    <location>
        <begin position="343"/>
        <end position="366"/>
    </location>
</feature>
<keyword evidence="2" id="KW-1003">Cell membrane</keyword>
<feature type="transmembrane region" description="Helical" evidence="6">
    <location>
        <begin position="81"/>
        <end position="101"/>
    </location>
</feature>
<evidence type="ECO:0000256" key="1">
    <source>
        <dbReference type="ARBA" id="ARBA00004651"/>
    </source>
</evidence>
<dbReference type="PANTHER" id="PTHR23513:SF6">
    <property type="entry name" value="MAJOR FACILITATOR SUPERFAMILY ASSOCIATED DOMAIN-CONTAINING PROTEIN"/>
    <property type="match status" value="1"/>
</dbReference>
<feature type="domain" description="Major facilitator superfamily (MFS) profile" evidence="7">
    <location>
        <begin position="1"/>
        <end position="401"/>
    </location>
</feature>
<keyword evidence="9" id="KW-1185">Reference proteome</keyword>
<feature type="transmembrane region" description="Helical" evidence="6">
    <location>
        <begin position="378"/>
        <end position="396"/>
    </location>
</feature>
<dbReference type="CDD" id="cd06173">
    <property type="entry name" value="MFS_MefA_like"/>
    <property type="match status" value="1"/>
</dbReference>
<organism evidence="8 9">
    <name type="scientific">Nonomuraea typhae</name>
    <dbReference type="NCBI Taxonomy" id="2603600"/>
    <lineage>
        <taxon>Bacteria</taxon>
        <taxon>Bacillati</taxon>
        <taxon>Actinomycetota</taxon>
        <taxon>Actinomycetes</taxon>
        <taxon>Streptosporangiales</taxon>
        <taxon>Streptosporangiaceae</taxon>
        <taxon>Nonomuraea</taxon>
    </lineage>
</organism>
<feature type="transmembrane region" description="Helical" evidence="6">
    <location>
        <begin position="53"/>
        <end position="74"/>
    </location>
</feature>
<dbReference type="InterPro" id="IPR036259">
    <property type="entry name" value="MFS_trans_sf"/>
</dbReference>
<keyword evidence="3 6" id="KW-0812">Transmembrane</keyword>
<evidence type="ECO:0000256" key="5">
    <source>
        <dbReference type="ARBA" id="ARBA00023136"/>
    </source>
</evidence>
<feature type="transmembrane region" description="Helical" evidence="6">
    <location>
        <begin position="258"/>
        <end position="277"/>
    </location>
</feature>
<feature type="transmembrane region" description="Helical" evidence="6">
    <location>
        <begin position="107"/>
        <end position="135"/>
    </location>
</feature>
<proteinExistence type="predicted"/>
<evidence type="ECO:0000256" key="4">
    <source>
        <dbReference type="ARBA" id="ARBA00022989"/>
    </source>
</evidence>
<feature type="transmembrane region" description="Helical" evidence="6">
    <location>
        <begin position="175"/>
        <end position="193"/>
    </location>
</feature>